<dbReference type="PANTHER" id="PTHR33525">
    <property type="match status" value="1"/>
</dbReference>
<evidence type="ECO:0000259" key="1">
    <source>
        <dbReference type="PROSITE" id="PS51833"/>
    </source>
</evidence>
<dbReference type="SUPFAM" id="SSF109604">
    <property type="entry name" value="HD-domain/PDEase-like"/>
    <property type="match status" value="1"/>
</dbReference>
<keyword evidence="2" id="KW-0378">Hydrolase</keyword>
<dbReference type="AlphaFoldDB" id="G2E087"/>
<gene>
    <name evidence="2" type="ORF">ThidrDRAFT_1700</name>
</gene>
<organism evidence="2 3">
    <name type="scientific">Thiorhodococcus drewsii AZ1</name>
    <dbReference type="NCBI Taxonomy" id="765913"/>
    <lineage>
        <taxon>Bacteria</taxon>
        <taxon>Pseudomonadati</taxon>
        <taxon>Pseudomonadota</taxon>
        <taxon>Gammaproteobacteria</taxon>
        <taxon>Chromatiales</taxon>
        <taxon>Chromatiaceae</taxon>
        <taxon>Thiorhodococcus</taxon>
    </lineage>
</organism>
<dbReference type="STRING" id="765913.ThidrDRAFT_1700"/>
<evidence type="ECO:0000313" key="2">
    <source>
        <dbReference type="EMBL" id="EGV31815.1"/>
    </source>
</evidence>
<sequence>MSAAEIQGTPILERIDDLPSLPSTYHHAREAMDDPNGSLETLAQIISTDPAMSARILRVANSALYGLPTRVDSVWRALSIIGVAETRSLILATAVISAFKDLPLGAVSMRSFWEHSVTCGVASRTIARRMHLSSPERFYLAGLLHDIGRLCLFILEPTTMSSALQAHRERQGPLHEIERQLFATDHAVVGAALLRHWGIPEPYCVAAETHHLSQDAEPTCTETALTHVADIIVNSLRIGTSGTRWVPLLNDSAWRMTELVTRDLPDIVETTISTARDVTSAFLEH</sequence>
<dbReference type="RefSeq" id="WP_007040414.1">
    <property type="nucleotide sequence ID" value="NZ_AFWT01000010.1"/>
</dbReference>
<dbReference type="SMART" id="SM00471">
    <property type="entry name" value="HDc"/>
    <property type="match status" value="1"/>
</dbReference>
<dbReference type="GO" id="GO:0016787">
    <property type="term" value="F:hydrolase activity"/>
    <property type="evidence" value="ECO:0007669"/>
    <property type="project" value="UniProtKB-KW"/>
</dbReference>
<protein>
    <submittedName>
        <fullName evidence="2">Metal dependent phosphohydrolase</fullName>
    </submittedName>
</protein>
<dbReference type="Gene3D" id="1.10.3210.10">
    <property type="entry name" value="Hypothetical protein af1432"/>
    <property type="match status" value="1"/>
</dbReference>
<feature type="domain" description="HDOD" evidence="1">
    <location>
        <begin position="18"/>
        <end position="213"/>
    </location>
</feature>
<dbReference type="PANTHER" id="PTHR33525:SF3">
    <property type="entry name" value="RIBONUCLEASE Y"/>
    <property type="match status" value="1"/>
</dbReference>
<keyword evidence="3" id="KW-1185">Reference proteome</keyword>
<dbReference type="Proteomes" id="UP000004200">
    <property type="component" value="Unassembled WGS sequence"/>
</dbReference>
<dbReference type="InterPro" id="IPR003607">
    <property type="entry name" value="HD/PDEase_dom"/>
</dbReference>
<comment type="caution">
    <text evidence="2">The sequence shown here is derived from an EMBL/GenBank/DDBJ whole genome shotgun (WGS) entry which is preliminary data.</text>
</comment>
<dbReference type="InterPro" id="IPR052340">
    <property type="entry name" value="RNase_Y/CdgJ"/>
</dbReference>
<name>G2E087_9GAMM</name>
<accession>G2E087</accession>
<dbReference type="EMBL" id="AFWT01000010">
    <property type="protein sequence ID" value="EGV31815.1"/>
    <property type="molecule type" value="Genomic_DNA"/>
</dbReference>
<evidence type="ECO:0000313" key="3">
    <source>
        <dbReference type="Proteomes" id="UP000004200"/>
    </source>
</evidence>
<dbReference type="eggNOG" id="COG1639">
    <property type="taxonomic scope" value="Bacteria"/>
</dbReference>
<dbReference type="Pfam" id="PF08668">
    <property type="entry name" value="HDOD"/>
    <property type="match status" value="1"/>
</dbReference>
<proteinExistence type="predicted"/>
<dbReference type="InterPro" id="IPR013976">
    <property type="entry name" value="HDOD"/>
</dbReference>
<dbReference type="PROSITE" id="PS51833">
    <property type="entry name" value="HDOD"/>
    <property type="match status" value="1"/>
</dbReference>
<dbReference type="CDD" id="cd00077">
    <property type="entry name" value="HDc"/>
    <property type="match status" value="1"/>
</dbReference>
<reference evidence="2 3" key="1">
    <citation type="submission" date="2011-06" db="EMBL/GenBank/DDBJ databases">
        <title>The draft genome of Thiorhodococcus drewsii AZ1.</title>
        <authorList>
            <consortium name="US DOE Joint Genome Institute (JGI-PGF)"/>
            <person name="Lucas S."/>
            <person name="Han J."/>
            <person name="Lapidus A."/>
            <person name="Cheng J.-F."/>
            <person name="Goodwin L."/>
            <person name="Pitluck S."/>
            <person name="Peters L."/>
            <person name="Land M.L."/>
            <person name="Hauser L."/>
            <person name="Vogl K."/>
            <person name="Liu Z."/>
            <person name="Imhoff J."/>
            <person name="Thiel V."/>
            <person name="Frigaard N.-U."/>
            <person name="Bryant D.A."/>
            <person name="Woyke T.J."/>
        </authorList>
    </citation>
    <scope>NUCLEOTIDE SEQUENCE [LARGE SCALE GENOMIC DNA]</scope>
    <source>
        <strain evidence="2 3">AZ1</strain>
    </source>
</reference>